<gene>
    <name evidence="1" type="ORF">LPJ64_006407</name>
</gene>
<name>A0A9W8CFH1_9FUNG</name>
<feature type="non-terminal residue" evidence="1">
    <location>
        <position position="567"/>
    </location>
</feature>
<dbReference type="SUPFAM" id="SSF52540">
    <property type="entry name" value="P-loop containing nucleoside triphosphate hydrolases"/>
    <property type="match status" value="1"/>
</dbReference>
<dbReference type="InterPro" id="IPR027417">
    <property type="entry name" value="P-loop_NTPase"/>
</dbReference>
<keyword evidence="2" id="KW-1185">Reference proteome</keyword>
<reference evidence="1" key="1">
    <citation type="submission" date="2022-07" db="EMBL/GenBank/DDBJ databases">
        <title>Phylogenomic reconstructions and comparative analyses of Kickxellomycotina fungi.</title>
        <authorList>
            <person name="Reynolds N.K."/>
            <person name="Stajich J.E."/>
            <person name="Barry K."/>
            <person name="Grigoriev I.V."/>
            <person name="Crous P."/>
            <person name="Smith M.E."/>
        </authorList>
    </citation>
    <scope>NUCLEOTIDE SEQUENCE</scope>
    <source>
        <strain evidence="1">NBRC 105413</strain>
    </source>
</reference>
<evidence type="ECO:0000313" key="1">
    <source>
        <dbReference type="EMBL" id="KAJ1641641.1"/>
    </source>
</evidence>
<evidence type="ECO:0000313" key="2">
    <source>
        <dbReference type="Proteomes" id="UP001145021"/>
    </source>
</evidence>
<dbReference type="Proteomes" id="UP001145021">
    <property type="component" value="Unassembled WGS sequence"/>
</dbReference>
<organism evidence="1 2">
    <name type="scientific">Coemansia asiatica</name>
    <dbReference type="NCBI Taxonomy" id="1052880"/>
    <lineage>
        <taxon>Eukaryota</taxon>
        <taxon>Fungi</taxon>
        <taxon>Fungi incertae sedis</taxon>
        <taxon>Zoopagomycota</taxon>
        <taxon>Kickxellomycotina</taxon>
        <taxon>Kickxellomycetes</taxon>
        <taxon>Kickxellales</taxon>
        <taxon>Kickxellaceae</taxon>
        <taxon>Coemansia</taxon>
    </lineage>
</organism>
<sequence length="567" mass="65107">MLNASAVFKTSMTTVPSNVLLDARYHNDAPQNLTYQLISMATRPEIVKALRLHIIYMGKKKKLGEVFRFNQLDPVERDDDATRTRLNIQFVEPSRSDYFSLSSNSLTARESSGFSLGMSIESDSIYDPAAIMDPIMITGPRHIGKSHIMFNLAARMAADPGVVVMYISDASDLLVNTESDMRRKYTQFVDYISCAFCDYEEINLEINKWHFDTEMGSAVSKMRDATRVLLQRVRKLCEDYKDAGHRSKPTQGITPIIFIDRYELIADANPFDTIVTVVDLARTFGFLVFLSTSDPASYQINPPSFISQCVISTPMTPKEARRLAVAIAGNLRISKQDANRIFEAADSHPIDIAGILQSCQMYAINLTTDAIKRVIKDHRYHRQGRLVAMHSEFVQKIMDAELKQIEPQKIKKIGAARKTIDTDMPQLLQKRRDIMRTPFMLYHRIDFRPGTLFDPQFLLKDRSHMRDKDRNNGIRCVPYSAIQAMYKYHFQGSVHEQFSWLLDEAKYSFEIDQPVRGRFFDLVVLETEQLNLTLTHPLTDLQWTETLHFRALTTHNYFDIDDDYGDP</sequence>
<accession>A0A9W8CFH1</accession>
<comment type="caution">
    <text evidence="1">The sequence shown here is derived from an EMBL/GenBank/DDBJ whole genome shotgun (WGS) entry which is preliminary data.</text>
</comment>
<protein>
    <submittedName>
        <fullName evidence="1">Uncharacterized protein</fullName>
    </submittedName>
</protein>
<dbReference type="EMBL" id="JANBOH010000791">
    <property type="protein sequence ID" value="KAJ1641641.1"/>
    <property type="molecule type" value="Genomic_DNA"/>
</dbReference>
<proteinExistence type="predicted"/>
<dbReference type="AlphaFoldDB" id="A0A9W8CFH1"/>